<dbReference type="Gene3D" id="3.40.50.720">
    <property type="entry name" value="NAD(P)-binding Rossmann-like Domain"/>
    <property type="match status" value="1"/>
</dbReference>
<evidence type="ECO:0000313" key="2">
    <source>
        <dbReference type="EMBL" id="TVY51587.1"/>
    </source>
</evidence>
<keyword evidence="1" id="KW-0560">Oxidoreductase</keyword>
<comment type="caution">
    <text evidence="2">The sequence shown here is derived from an EMBL/GenBank/DDBJ whole genome shotgun (WGS) entry which is preliminary data.</text>
</comment>
<evidence type="ECO:0000256" key="1">
    <source>
        <dbReference type="ARBA" id="ARBA00023002"/>
    </source>
</evidence>
<dbReference type="Proteomes" id="UP000481288">
    <property type="component" value="Unassembled WGS sequence"/>
</dbReference>
<dbReference type="Pfam" id="PF00106">
    <property type="entry name" value="adh_short"/>
    <property type="match status" value="1"/>
</dbReference>
<protein>
    <submittedName>
        <fullName evidence="2">Oxidoreductase lepF</fullName>
    </submittedName>
</protein>
<accession>A0A7D8ULJ8</accession>
<dbReference type="OrthoDB" id="2898509at2759"/>
<gene>
    <name evidence="2" type="primary">lepF</name>
    <name evidence="2" type="ORF">LCER1_G006795</name>
</gene>
<sequence>MVSIQAIRTANNSIASQSPTAVFAGATSGIGLAAIEALLQSTTSSKIYIIGRSSAKFAPTLAKLQDLNPSAQLVFIEAQVSLLREVERVCAIIRGQEAVLDLLWLSQGGLSLAGHEVTPEGITANYAIMQYSRTLFMYKLMPLLNKSADARIISILAAGEEGAVNTTDIGLSDPKNDGFFSAMRQGVTMMSLVMRELSLENPSVSFIHTNPGMVSTAVHHKLAETMTGYLAPLSWLLKWGLIPVVYFFGWTAEEAGQVGLYELTNERHSASSGKNFFRLSENAENAGASSILSKYIEDGTQRRVWEHTMEIYEKVLAQ</sequence>
<proteinExistence type="predicted"/>
<dbReference type="GO" id="GO:0016491">
    <property type="term" value="F:oxidoreductase activity"/>
    <property type="evidence" value="ECO:0007669"/>
    <property type="project" value="UniProtKB-KW"/>
</dbReference>
<dbReference type="EMBL" id="QGMG01000780">
    <property type="protein sequence ID" value="TVY51587.1"/>
    <property type="molecule type" value="Genomic_DNA"/>
</dbReference>
<dbReference type="InterPro" id="IPR036291">
    <property type="entry name" value="NAD(P)-bd_dom_sf"/>
</dbReference>
<dbReference type="SUPFAM" id="SSF51735">
    <property type="entry name" value="NAD(P)-binding Rossmann-fold domains"/>
    <property type="match status" value="1"/>
</dbReference>
<organism evidence="2 3">
    <name type="scientific">Lachnellula cervina</name>
    <dbReference type="NCBI Taxonomy" id="1316786"/>
    <lineage>
        <taxon>Eukaryota</taxon>
        <taxon>Fungi</taxon>
        <taxon>Dikarya</taxon>
        <taxon>Ascomycota</taxon>
        <taxon>Pezizomycotina</taxon>
        <taxon>Leotiomycetes</taxon>
        <taxon>Helotiales</taxon>
        <taxon>Lachnaceae</taxon>
        <taxon>Lachnellula</taxon>
    </lineage>
</organism>
<dbReference type="InterPro" id="IPR002347">
    <property type="entry name" value="SDR_fam"/>
</dbReference>
<keyword evidence="3" id="KW-1185">Reference proteome</keyword>
<dbReference type="InterPro" id="IPR052228">
    <property type="entry name" value="Sec_Metab_Biosynth_Oxidored"/>
</dbReference>
<name>A0A7D8ULJ8_9HELO</name>
<dbReference type="PANTHER" id="PTHR47534">
    <property type="entry name" value="YALI0E05731P"/>
    <property type="match status" value="1"/>
</dbReference>
<reference evidence="2 3" key="1">
    <citation type="submission" date="2018-05" db="EMBL/GenBank/DDBJ databases">
        <title>Whole genome sequencing for identification of molecular markers to develop diagnostic detection tools for the regulated plant pathogen Lachnellula willkommii.</title>
        <authorList>
            <person name="Giroux E."/>
            <person name="Bilodeau G."/>
        </authorList>
    </citation>
    <scope>NUCLEOTIDE SEQUENCE [LARGE SCALE GENOMIC DNA]</scope>
    <source>
        <strain evidence="2 3">CBS 625.97</strain>
    </source>
</reference>
<dbReference type="AlphaFoldDB" id="A0A7D8ULJ8"/>
<dbReference type="PANTHER" id="PTHR47534:SF3">
    <property type="entry name" value="ALCOHOL DEHYDROGENASE-LIKE C-TERMINAL DOMAIN-CONTAINING PROTEIN"/>
    <property type="match status" value="1"/>
</dbReference>
<evidence type="ECO:0000313" key="3">
    <source>
        <dbReference type="Proteomes" id="UP000481288"/>
    </source>
</evidence>